<evidence type="ECO:0000313" key="2">
    <source>
        <dbReference type="Proteomes" id="UP000003323"/>
    </source>
</evidence>
<evidence type="ECO:0000313" key="1">
    <source>
        <dbReference type="EMBL" id="EFM41999.1"/>
    </source>
</evidence>
<sequence>MFMEHATGPLERGWSGFHPSDLQEALETLGIEQHLGYVK</sequence>
<comment type="caution">
    <text evidence="1">The sequence shown here is derived from an EMBL/GenBank/DDBJ whole genome shotgun (WGS) entry which is preliminary data.</text>
</comment>
<gene>
    <name evidence="1" type="ORF">HMPREF0168_0482</name>
</gene>
<reference evidence="1 2" key="1">
    <citation type="submission" date="2010-08" db="EMBL/GenBank/DDBJ databases">
        <authorList>
            <person name="Muzny D."/>
            <person name="Qin X."/>
            <person name="Deng J."/>
            <person name="Jiang H."/>
            <person name="Liu Y."/>
            <person name="Qu J."/>
            <person name="Song X.-Z."/>
            <person name="Zhang L."/>
            <person name="Thornton R."/>
            <person name="Coyle M."/>
            <person name="Francisco L."/>
            <person name="Jackson L."/>
            <person name="Javaid M."/>
            <person name="Korchina V."/>
            <person name="Kovar C."/>
            <person name="Mata R."/>
            <person name="Mathew T."/>
            <person name="Ngo R."/>
            <person name="Nguyen L."/>
            <person name="Nguyen N."/>
            <person name="Okwuonu G."/>
            <person name="Ongeri F."/>
            <person name="Pham C."/>
            <person name="Simmons D."/>
            <person name="Wilczek-Boney K."/>
            <person name="Hale W."/>
            <person name="Jakkamsetti A."/>
            <person name="Pham P."/>
            <person name="Ruth R."/>
            <person name="San Lucas F."/>
            <person name="Warren J."/>
            <person name="Zhang J."/>
            <person name="Zhao Z."/>
            <person name="Zhou C."/>
            <person name="Zhu D."/>
            <person name="Lee S."/>
            <person name="Bess C."/>
            <person name="Blankenburg K."/>
            <person name="Forbes L."/>
            <person name="Fu Q."/>
            <person name="Gubbala S."/>
            <person name="Hirani K."/>
            <person name="Jayaseelan J.C."/>
            <person name="Lara F."/>
            <person name="Munidasa M."/>
            <person name="Palculict T."/>
            <person name="Patil S."/>
            <person name="Pu L.-L."/>
            <person name="Saada N."/>
            <person name="Tang L."/>
            <person name="Weissenberger G."/>
            <person name="Zhu Y."/>
            <person name="Hemphill L."/>
            <person name="Shang Y."/>
            <person name="Youmans B."/>
            <person name="Ayvaz T."/>
            <person name="Ross M."/>
            <person name="Santibanez J."/>
            <person name="Aqrawi P."/>
            <person name="Gross S."/>
            <person name="Joshi V."/>
            <person name="Fowler G."/>
            <person name="Nazareth L."/>
            <person name="Reid J."/>
            <person name="Worley K."/>
            <person name="Petrosino J."/>
            <person name="Highlander S."/>
            <person name="Gibbs R."/>
        </authorList>
    </citation>
    <scope>NUCLEOTIDE SEQUENCE [LARGE SCALE GENOMIC DNA]</scope>
    <source>
        <strain evidence="1 2">ATCC 27679</strain>
    </source>
</reference>
<dbReference type="HOGENOM" id="CLU_3305515_0_0_11"/>
<accession>E0Q5S5</accession>
<proteinExistence type="predicted"/>
<name>E0Q5S5_9BIFI</name>
<dbReference type="AlphaFoldDB" id="E0Q5S5"/>
<protein>
    <submittedName>
        <fullName evidence="1">Uncharacterized protein</fullName>
    </submittedName>
</protein>
<organism evidence="1 2">
    <name type="scientific">Bifidobacterium dentium ATCC 27679</name>
    <dbReference type="NCBI Taxonomy" id="871562"/>
    <lineage>
        <taxon>Bacteria</taxon>
        <taxon>Bacillati</taxon>
        <taxon>Actinomycetota</taxon>
        <taxon>Actinomycetes</taxon>
        <taxon>Bifidobacteriales</taxon>
        <taxon>Bifidobacteriaceae</taxon>
        <taxon>Bifidobacterium</taxon>
    </lineage>
</organism>
<dbReference type="EMBL" id="AEEQ01000007">
    <property type="protein sequence ID" value="EFM41999.1"/>
    <property type="molecule type" value="Genomic_DNA"/>
</dbReference>
<dbReference type="Proteomes" id="UP000003323">
    <property type="component" value="Unassembled WGS sequence"/>
</dbReference>